<feature type="transmembrane region" description="Helical" evidence="1">
    <location>
        <begin position="83"/>
        <end position="106"/>
    </location>
</feature>
<sequence length="107" mass="11780">MQATVIFFAGKSKEKHIATNGTARGLALSLCKLRGSTVVNQTETEELAISGRNTIWVLPGRGSNSNFDIDLIWNYNLCLDQHVLYSLTCELGGTTTLLAFLGWLYLL</sequence>
<organism evidence="2 3">
    <name type="scientific">Nyssa sinensis</name>
    <dbReference type="NCBI Taxonomy" id="561372"/>
    <lineage>
        <taxon>Eukaryota</taxon>
        <taxon>Viridiplantae</taxon>
        <taxon>Streptophyta</taxon>
        <taxon>Embryophyta</taxon>
        <taxon>Tracheophyta</taxon>
        <taxon>Spermatophyta</taxon>
        <taxon>Magnoliopsida</taxon>
        <taxon>eudicotyledons</taxon>
        <taxon>Gunneridae</taxon>
        <taxon>Pentapetalae</taxon>
        <taxon>asterids</taxon>
        <taxon>Cornales</taxon>
        <taxon>Nyssaceae</taxon>
        <taxon>Nyssa</taxon>
    </lineage>
</organism>
<protein>
    <submittedName>
        <fullName evidence="2">Uncharacterized protein</fullName>
    </submittedName>
</protein>
<keyword evidence="3" id="KW-1185">Reference proteome</keyword>
<evidence type="ECO:0000313" key="2">
    <source>
        <dbReference type="EMBL" id="KAA8525241.1"/>
    </source>
</evidence>
<proteinExistence type="predicted"/>
<dbReference type="AlphaFoldDB" id="A0A5J5A744"/>
<evidence type="ECO:0000313" key="3">
    <source>
        <dbReference type="Proteomes" id="UP000325577"/>
    </source>
</evidence>
<reference evidence="2 3" key="1">
    <citation type="submission" date="2019-09" db="EMBL/GenBank/DDBJ databases">
        <title>A chromosome-level genome assembly of the Chinese tupelo Nyssa sinensis.</title>
        <authorList>
            <person name="Yang X."/>
            <person name="Kang M."/>
            <person name="Yang Y."/>
            <person name="Xiong H."/>
            <person name="Wang M."/>
            <person name="Zhang Z."/>
            <person name="Wang Z."/>
            <person name="Wu H."/>
            <person name="Ma T."/>
            <person name="Liu J."/>
            <person name="Xi Z."/>
        </authorList>
    </citation>
    <scope>NUCLEOTIDE SEQUENCE [LARGE SCALE GENOMIC DNA]</scope>
    <source>
        <strain evidence="2">J267</strain>
        <tissue evidence="2">Leaf</tissue>
    </source>
</reference>
<keyword evidence="1" id="KW-0472">Membrane</keyword>
<gene>
    <name evidence="2" type="ORF">F0562_007096</name>
</gene>
<accession>A0A5J5A744</accession>
<keyword evidence="1" id="KW-1133">Transmembrane helix</keyword>
<name>A0A5J5A744_9ASTE</name>
<dbReference type="EMBL" id="CM018046">
    <property type="protein sequence ID" value="KAA8525241.1"/>
    <property type="molecule type" value="Genomic_DNA"/>
</dbReference>
<evidence type="ECO:0000256" key="1">
    <source>
        <dbReference type="SAM" id="Phobius"/>
    </source>
</evidence>
<dbReference type="Proteomes" id="UP000325577">
    <property type="component" value="Linkage Group LG3"/>
</dbReference>
<keyword evidence="1" id="KW-0812">Transmembrane</keyword>